<dbReference type="RefSeq" id="WP_169943482.1">
    <property type="nucleotide sequence ID" value="NZ_CP053015.1"/>
</dbReference>
<proteinExistence type="predicted"/>
<dbReference type="EMBL" id="CP053015">
    <property type="protein sequence ID" value="QJQ31265.1"/>
    <property type="molecule type" value="Genomic_DNA"/>
</dbReference>
<protein>
    <submittedName>
        <fullName evidence="1">Uncharacterized protein</fullName>
    </submittedName>
</protein>
<evidence type="ECO:0000313" key="1">
    <source>
        <dbReference type="EMBL" id="QJQ31265.1"/>
    </source>
</evidence>
<organism evidence="1 2">
    <name type="scientific">Sphingomonas lacunae</name>
    <dbReference type="NCBI Taxonomy" id="2698828"/>
    <lineage>
        <taxon>Bacteria</taxon>
        <taxon>Pseudomonadati</taxon>
        <taxon>Pseudomonadota</taxon>
        <taxon>Alphaproteobacteria</taxon>
        <taxon>Sphingomonadales</taxon>
        <taxon>Sphingomonadaceae</taxon>
        <taxon>Sphingomonas</taxon>
    </lineage>
</organism>
<dbReference type="AlphaFoldDB" id="A0A6M4AQG0"/>
<keyword evidence="2" id="KW-1185">Reference proteome</keyword>
<reference evidence="1 2" key="1">
    <citation type="submission" date="2020-01" db="EMBL/GenBank/DDBJ databases">
        <title>Sphingomonas sp. strain CSW-10.</title>
        <authorList>
            <person name="Chen W.-M."/>
        </authorList>
    </citation>
    <scope>NUCLEOTIDE SEQUENCE [LARGE SCALE GENOMIC DNA]</scope>
    <source>
        <strain evidence="1 2">CSW-10</strain>
    </source>
</reference>
<evidence type="ECO:0000313" key="2">
    <source>
        <dbReference type="Proteomes" id="UP000503018"/>
    </source>
</evidence>
<gene>
    <name evidence="1" type="ORF">GV829_01430</name>
</gene>
<dbReference type="Proteomes" id="UP000503018">
    <property type="component" value="Chromosome"/>
</dbReference>
<sequence length="144" mass="15378">MAAAASSMARGEGEKGTCFPLIAWFDDSDTVAALMGLNQLCQVRMNDKCRKIVPHPGSLNPDAFTGGICFTGNKSLDKMHLSFRAQAKQTRQSPILRAWALVQQSCAYSVIEGRTNRGGKLDARQLETGRSEADAALAGCDGIG</sequence>
<dbReference type="KEGG" id="slan:GV829_01430"/>
<accession>A0A6M4AQG0</accession>
<name>A0A6M4AQG0_9SPHN</name>